<dbReference type="RefSeq" id="WP_284281717.1">
    <property type="nucleotide sequence ID" value="NZ_BSOJ01000021.1"/>
</dbReference>
<sequence length="221" mass="24352">MKTASILKQLMQAHRENAYQLAERSGVPQPTIHRILSGEHAEPRSSTLRKLAQCYGLTESHLRGDLVYSIQHIEGVGVAVQASEVVYGEFARIATLDTLKTDASQSVVSMDIRQSWLEKHVGLPASQLRLMTCCDSDMSPTLSPGDLLLLDVSTQEKQSEGIFLVSVNSNLKLRRFRITLSGQVEMSCDNPAIRAVDNPLKIRGLVVVGRVCHTWQSRGGT</sequence>
<dbReference type="PANTHER" id="PTHR40661">
    <property type="match status" value="1"/>
</dbReference>
<name>A0ABQ5YVR1_9BURK</name>
<dbReference type="Gene3D" id="1.10.260.40">
    <property type="entry name" value="lambda repressor-like DNA-binding domains"/>
    <property type="match status" value="1"/>
</dbReference>
<dbReference type="InterPro" id="IPR039418">
    <property type="entry name" value="LexA-like"/>
</dbReference>
<evidence type="ECO:0000259" key="4">
    <source>
        <dbReference type="PROSITE" id="PS50943"/>
    </source>
</evidence>
<evidence type="ECO:0000313" key="5">
    <source>
        <dbReference type="EMBL" id="GLR27013.1"/>
    </source>
</evidence>
<dbReference type="EMBL" id="BSOJ01000021">
    <property type="protein sequence ID" value="GLR27013.1"/>
    <property type="molecule type" value="Genomic_DNA"/>
</dbReference>
<dbReference type="InterPro" id="IPR001387">
    <property type="entry name" value="Cro/C1-type_HTH"/>
</dbReference>
<keyword evidence="3" id="KW-0804">Transcription</keyword>
<accession>A0ABQ5YVR1</accession>
<dbReference type="SMART" id="SM00530">
    <property type="entry name" value="HTH_XRE"/>
    <property type="match status" value="1"/>
</dbReference>
<evidence type="ECO:0000256" key="2">
    <source>
        <dbReference type="ARBA" id="ARBA00023125"/>
    </source>
</evidence>
<dbReference type="PANTHER" id="PTHR40661:SF3">
    <property type="entry name" value="FELS-1 PROPHAGE TRANSCRIPTIONAL REGULATOR"/>
    <property type="match status" value="1"/>
</dbReference>
<dbReference type="Pfam" id="PF01381">
    <property type="entry name" value="HTH_3"/>
    <property type="match status" value="1"/>
</dbReference>
<organism evidence="5 6">
    <name type="scientific">Limnobacter litoralis</name>
    <dbReference type="NCBI Taxonomy" id="481366"/>
    <lineage>
        <taxon>Bacteria</taxon>
        <taxon>Pseudomonadati</taxon>
        <taxon>Pseudomonadota</taxon>
        <taxon>Betaproteobacteria</taxon>
        <taxon>Burkholderiales</taxon>
        <taxon>Burkholderiaceae</taxon>
        <taxon>Limnobacter</taxon>
    </lineage>
</organism>
<feature type="domain" description="HTH cro/C1-type" evidence="4">
    <location>
        <begin position="7"/>
        <end position="62"/>
    </location>
</feature>
<keyword evidence="6" id="KW-1185">Reference proteome</keyword>
<dbReference type="CDD" id="cd00093">
    <property type="entry name" value="HTH_XRE"/>
    <property type="match status" value="1"/>
</dbReference>
<dbReference type="SUPFAM" id="SSF51306">
    <property type="entry name" value="LexA/Signal peptidase"/>
    <property type="match status" value="1"/>
</dbReference>
<proteinExistence type="predicted"/>
<dbReference type="SUPFAM" id="SSF47413">
    <property type="entry name" value="lambda repressor-like DNA-binding domains"/>
    <property type="match status" value="1"/>
</dbReference>
<evidence type="ECO:0000256" key="3">
    <source>
        <dbReference type="ARBA" id="ARBA00023163"/>
    </source>
</evidence>
<dbReference type="CDD" id="cd06529">
    <property type="entry name" value="S24_LexA-like"/>
    <property type="match status" value="1"/>
</dbReference>
<reference evidence="6" key="1">
    <citation type="journal article" date="2019" name="Int. J. Syst. Evol. Microbiol.">
        <title>The Global Catalogue of Microorganisms (GCM) 10K type strain sequencing project: providing services to taxonomists for standard genome sequencing and annotation.</title>
        <authorList>
            <consortium name="The Broad Institute Genomics Platform"/>
            <consortium name="The Broad Institute Genome Sequencing Center for Infectious Disease"/>
            <person name="Wu L."/>
            <person name="Ma J."/>
        </authorList>
    </citation>
    <scope>NUCLEOTIDE SEQUENCE [LARGE SCALE GENOMIC DNA]</scope>
    <source>
        <strain evidence="6">NBRC 105857</strain>
    </source>
</reference>
<evidence type="ECO:0000313" key="6">
    <source>
        <dbReference type="Proteomes" id="UP001156664"/>
    </source>
</evidence>
<keyword evidence="2" id="KW-0238">DNA-binding</keyword>
<gene>
    <name evidence="5" type="ORF">GCM10007875_21030</name>
</gene>
<keyword evidence="1" id="KW-0805">Transcription regulation</keyword>
<comment type="caution">
    <text evidence="5">The sequence shown here is derived from an EMBL/GenBank/DDBJ whole genome shotgun (WGS) entry which is preliminary data.</text>
</comment>
<dbReference type="Gene3D" id="2.10.109.10">
    <property type="entry name" value="Umud Fragment, subunit A"/>
    <property type="match status" value="1"/>
</dbReference>
<evidence type="ECO:0000256" key="1">
    <source>
        <dbReference type="ARBA" id="ARBA00023015"/>
    </source>
</evidence>
<dbReference type="InterPro" id="IPR036286">
    <property type="entry name" value="LexA/Signal_pep-like_sf"/>
</dbReference>
<dbReference type="PROSITE" id="PS50943">
    <property type="entry name" value="HTH_CROC1"/>
    <property type="match status" value="1"/>
</dbReference>
<dbReference type="Proteomes" id="UP001156664">
    <property type="component" value="Unassembled WGS sequence"/>
</dbReference>
<dbReference type="InterPro" id="IPR010982">
    <property type="entry name" value="Lambda_DNA-bd_dom_sf"/>
</dbReference>
<protein>
    <recommendedName>
        <fullName evidence="4">HTH cro/C1-type domain-containing protein</fullName>
    </recommendedName>
</protein>